<name>A0A3P1VCK7_9STRE</name>
<dbReference type="CDD" id="cd00431">
    <property type="entry name" value="cysteine_hydrolases"/>
    <property type="match status" value="1"/>
</dbReference>
<dbReference type="Pfam" id="PF00857">
    <property type="entry name" value="Isochorismatase"/>
    <property type="match status" value="1"/>
</dbReference>
<dbReference type="EMBL" id="RQZA01000004">
    <property type="protein sequence ID" value="RRD31346.1"/>
    <property type="molecule type" value="Genomic_DNA"/>
</dbReference>
<evidence type="ECO:0000313" key="5">
    <source>
        <dbReference type="Proteomes" id="UP000281771"/>
    </source>
</evidence>
<dbReference type="AlphaFoldDB" id="A0A3P1VCK7"/>
<evidence type="ECO:0000259" key="3">
    <source>
        <dbReference type="Pfam" id="PF00857"/>
    </source>
</evidence>
<comment type="caution">
    <text evidence="4">The sequence shown here is derived from an EMBL/GenBank/DDBJ whole genome shotgun (WGS) entry which is preliminary data.</text>
</comment>
<dbReference type="GO" id="GO:0016787">
    <property type="term" value="F:hydrolase activity"/>
    <property type="evidence" value="ECO:0007669"/>
    <property type="project" value="UniProtKB-KW"/>
</dbReference>
<dbReference type="Proteomes" id="UP000281771">
    <property type="component" value="Unassembled WGS sequence"/>
</dbReference>
<dbReference type="InterPro" id="IPR036380">
    <property type="entry name" value="Isochorismatase-like_sf"/>
</dbReference>
<accession>A0A3P1VCK7</accession>
<dbReference type="PANTHER" id="PTHR43540:SF10">
    <property type="entry name" value="ISOCHORISMATASE"/>
    <property type="match status" value="1"/>
</dbReference>
<evidence type="ECO:0000313" key="4">
    <source>
        <dbReference type="EMBL" id="RRD31346.1"/>
    </source>
</evidence>
<feature type="domain" description="Isochorismatase-like" evidence="3">
    <location>
        <begin position="4"/>
        <end position="180"/>
    </location>
</feature>
<dbReference type="SUPFAM" id="SSF52499">
    <property type="entry name" value="Isochorismatase-like hydrolases"/>
    <property type="match status" value="1"/>
</dbReference>
<evidence type="ECO:0000256" key="2">
    <source>
        <dbReference type="ARBA" id="ARBA00022801"/>
    </source>
</evidence>
<reference evidence="4 5" key="1">
    <citation type="submission" date="2018-11" db="EMBL/GenBank/DDBJ databases">
        <title>Genomes From Bacteria Associated with the Canine Oral Cavity: a Test Case for Automated Genome-Based Taxonomic Assignment.</title>
        <authorList>
            <person name="Coil D.A."/>
            <person name="Jospin G."/>
            <person name="Darling A.E."/>
            <person name="Wallis C."/>
            <person name="Davis I.J."/>
            <person name="Harris S."/>
            <person name="Eisen J.A."/>
            <person name="Holcombe L.J."/>
            <person name="O'Flynn C."/>
        </authorList>
    </citation>
    <scope>NUCLEOTIDE SEQUENCE [LARGE SCALE GENOMIC DNA]</scope>
    <source>
        <strain evidence="4 5">OH4621_COT-116</strain>
    </source>
</reference>
<proteinExistence type="inferred from homology"/>
<gene>
    <name evidence="4" type="ORF">EII38_06085</name>
</gene>
<dbReference type="RefSeq" id="WP_026183306.1">
    <property type="nucleotide sequence ID" value="NZ_RQZA01000004.1"/>
</dbReference>
<dbReference type="Gene3D" id="3.40.50.850">
    <property type="entry name" value="Isochorismatase-like"/>
    <property type="match status" value="1"/>
</dbReference>
<sequence length="184" mass="20504">MKKALISIDYTIDFVADDGKLTAGQPAQAIADKIAAVTQEAYDRGDYIFFAIDGHDEGDDFHPETKLFPPHNIKGTNGRHLYGKLAQVYENIKDDARVFWMDKRHYSAFSGTDLDIRLRERRVDTVVLTGVLTDICVLHTAIDAYNLGYQIEVVAPAVASLTPENHDFALAHFKHVLGATVIED</sequence>
<protein>
    <submittedName>
        <fullName evidence="4">Cysteine hydrolase</fullName>
    </submittedName>
</protein>
<dbReference type="PANTHER" id="PTHR43540">
    <property type="entry name" value="PEROXYUREIDOACRYLATE/UREIDOACRYLATE AMIDOHYDROLASE-RELATED"/>
    <property type="match status" value="1"/>
</dbReference>
<comment type="similarity">
    <text evidence="1">Belongs to the isochorismatase family.</text>
</comment>
<dbReference type="InterPro" id="IPR000868">
    <property type="entry name" value="Isochorismatase-like_dom"/>
</dbReference>
<keyword evidence="5" id="KW-1185">Reference proteome</keyword>
<dbReference type="InterPro" id="IPR050272">
    <property type="entry name" value="Isochorismatase-like_hydrls"/>
</dbReference>
<organism evidence="4 5">
    <name type="scientific">Streptococcus minor</name>
    <dbReference type="NCBI Taxonomy" id="229549"/>
    <lineage>
        <taxon>Bacteria</taxon>
        <taxon>Bacillati</taxon>
        <taxon>Bacillota</taxon>
        <taxon>Bacilli</taxon>
        <taxon>Lactobacillales</taxon>
        <taxon>Streptococcaceae</taxon>
        <taxon>Streptococcus</taxon>
    </lineage>
</organism>
<dbReference type="STRING" id="1123309.GCA_000377005_00885"/>
<evidence type="ECO:0000256" key="1">
    <source>
        <dbReference type="ARBA" id="ARBA00006336"/>
    </source>
</evidence>
<keyword evidence="2 4" id="KW-0378">Hydrolase</keyword>